<evidence type="ECO:0000313" key="2">
    <source>
        <dbReference type="Proteomes" id="UP000215914"/>
    </source>
</evidence>
<evidence type="ECO:0000313" key="1">
    <source>
        <dbReference type="EMBL" id="KAF5819159.1"/>
    </source>
</evidence>
<name>A0A9K3JQ07_HELAN</name>
<sequence>MVLGSMGNDFRVESVVCIEEVEIRRHPRLFIIKSRESFNGIIQLKRMA</sequence>
<accession>A0A9K3JQ07</accession>
<keyword evidence="2" id="KW-1185">Reference proteome</keyword>
<dbReference type="AlphaFoldDB" id="A0A9K3JQ07"/>
<comment type="caution">
    <text evidence="1">The sequence shown here is derived from an EMBL/GenBank/DDBJ whole genome shotgun (WGS) entry which is preliminary data.</text>
</comment>
<proteinExistence type="predicted"/>
<gene>
    <name evidence="1" type="ORF">HanXRQr2_Chr02g0074491</name>
</gene>
<dbReference type="Proteomes" id="UP000215914">
    <property type="component" value="Unassembled WGS sequence"/>
</dbReference>
<dbReference type="Gramene" id="mRNA:HanXRQr2_Chr02g0074491">
    <property type="protein sequence ID" value="mRNA:HanXRQr2_Chr02g0074491"/>
    <property type="gene ID" value="HanXRQr2_Chr02g0074491"/>
</dbReference>
<reference evidence="1" key="2">
    <citation type="submission" date="2020-06" db="EMBL/GenBank/DDBJ databases">
        <title>Helianthus annuus Genome sequencing and assembly Release 2.</title>
        <authorList>
            <person name="Gouzy J."/>
            <person name="Langlade N."/>
            <person name="Munos S."/>
        </authorList>
    </citation>
    <scope>NUCLEOTIDE SEQUENCE</scope>
    <source>
        <tissue evidence="1">Leaves</tissue>
    </source>
</reference>
<organism evidence="1 2">
    <name type="scientific">Helianthus annuus</name>
    <name type="common">Common sunflower</name>
    <dbReference type="NCBI Taxonomy" id="4232"/>
    <lineage>
        <taxon>Eukaryota</taxon>
        <taxon>Viridiplantae</taxon>
        <taxon>Streptophyta</taxon>
        <taxon>Embryophyta</taxon>
        <taxon>Tracheophyta</taxon>
        <taxon>Spermatophyta</taxon>
        <taxon>Magnoliopsida</taxon>
        <taxon>eudicotyledons</taxon>
        <taxon>Gunneridae</taxon>
        <taxon>Pentapetalae</taxon>
        <taxon>asterids</taxon>
        <taxon>campanulids</taxon>
        <taxon>Asterales</taxon>
        <taxon>Asteraceae</taxon>
        <taxon>Asteroideae</taxon>
        <taxon>Heliantheae alliance</taxon>
        <taxon>Heliantheae</taxon>
        <taxon>Helianthus</taxon>
    </lineage>
</organism>
<reference evidence="1" key="1">
    <citation type="journal article" date="2017" name="Nature">
        <title>The sunflower genome provides insights into oil metabolism, flowering and Asterid evolution.</title>
        <authorList>
            <person name="Badouin H."/>
            <person name="Gouzy J."/>
            <person name="Grassa C.J."/>
            <person name="Murat F."/>
            <person name="Staton S.E."/>
            <person name="Cottret L."/>
            <person name="Lelandais-Briere C."/>
            <person name="Owens G.L."/>
            <person name="Carrere S."/>
            <person name="Mayjonade B."/>
            <person name="Legrand L."/>
            <person name="Gill N."/>
            <person name="Kane N.C."/>
            <person name="Bowers J.E."/>
            <person name="Hubner S."/>
            <person name="Bellec A."/>
            <person name="Berard A."/>
            <person name="Berges H."/>
            <person name="Blanchet N."/>
            <person name="Boniface M.C."/>
            <person name="Brunel D."/>
            <person name="Catrice O."/>
            <person name="Chaidir N."/>
            <person name="Claudel C."/>
            <person name="Donnadieu C."/>
            <person name="Faraut T."/>
            <person name="Fievet G."/>
            <person name="Helmstetter N."/>
            <person name="King M."/>
            <person name="Knapp S.J."/>
            <person name="Lai Z."/>
            <person name="Le Paslier M.C."/>
            <person name="Lippi Y."/>
            <person name="Lorenzon L."/>
            <person name="Mandel J.R."/>
            <person name="Marage G."/>
            <person name="Marchand G."/>
            <person name="Marquand E."/>
            <person name="Bret-Mestries E."/>
            <person name="Morien E."/>
            <person name="Nambeesan S."/>
            <person name="Nguyen T."/>
            <person name="Pegot-Espagnet P."/>
            <person name="Pouilly N."/>
            <person name="Raftis F."/>
            <person name="Sallet E."/>
            <person name="Schiex T."/>
            <person name="Thomas J."/>
            <person name="Vandecasteele C."/>
            <person name="Vares D."/>
            <person name="Vear F."/>
            <person name="Vautrin S."/>
            <person name="Crespi M."/>
            <person name="Mangin B."/>
            <person name="Burke J.M."/>
            <person name="Salse J."/>
            <person name="Munos S."/>
            <person name="Vincourt P."/>
            <person name="Rieseberg L.H."/>
            <person name="Langlade N.B."/>
        </authorList>
    </citation>
    <scope>NUCLEOTIDE SEQUENCE</scope>
    <source>
        <tissue evidence="1">Leaves</tissue>
    </source>
</reference>
<dbReference type="EMBL" id="MNCJ02000317">
    <property type="protein sequence ID" value="KAF5819159.1"/>
    <property type="molecule type" value="Genomic_DNA"/>
</dbReference>
<protein>
    <submittedName>
        <fullName evidence="1">Uncharacterized protein</fullName>
    </submittedName>
</protein>